<organism evidence="7 8">
    <name type="scientific">Thalassovita mangrovi</name>
    <dbReference type="NCBI Taxonomy" id="2692236"/>
    <lineage>
        <taxon>Bacteria</taxon>
        <taxon>Pseudomonadati</taxon>
        <taxon>Pseudomonadota</taxon>
        <taxon>Alphaproteobacteria</taxon>
        <taxon>Rhodobacterales</taxon>
        <taxon>Roseobacteraceae</taxon>
        <taxon>Thalassovita</taxon>
    </lineage>
</organism>
<evidence type="ECO:0000256" key="4">
    <source>
        <dbReference type="ARBA" id="ARBA00022989"/>
    </source>
</evidence>
<protein>
    <submittedName>
        <fullName evidence="7">LysE family transporter</fullName>
    </submittedName>
</protein>
<feature type="transmembrane region" description="Helical" evidence="6">
    <location>
        <begin position="139"/>
        <end position="160"/>
    </location>
</feature>
<evidence type="ECO:0000256" key="1">
    <source>
        <dbReference type="ARBA" id="ARBA00004651"/>
    </source>
</evidence>
<evidence type="ECO:0000256" key="5">
    <source>
        <dbReference type="ARBA" id="ARBA00023136"/>
    </source>
</evidence>
<dbReference type="EMBL" id="WWEN01000002">
    <property type="protein sequence ID" value="MYM54730.1"/>
    <property type="molecule type" value="Genomic_DNA"/>
</dbReference>
<comment type="caution">
    <text evidence="7">The sequence shown here is derived from an EMBL/GenBank/DDBJ whole genome shotgun (WGS) entry which is preliminary data.</text>
</comment>
<comment type="subcellular location">
    <subcellularLocation>
        <location evidence="1">Cell membrane</location>
        <topology evidence="1">Multi-pass membrane protein</topology>
    </subcellularLocation>
</comment>
<dbReference type="InterPro" id="IPR001123">
    <property type="entry name" value="LeuE-type"/>
</dbReference>
<evidence type="ECO:0000313" key="7">
    <source>
        <dbReference type="EMBL" id="MYM54730.1"/>
    </source>
</evidence>
<keyword evidence="4 6" id="KW-1133">Transmembrane helix</keyword>
<gene>
    <name evidence="7" type="ORF">GR167_05395</name>
</gene>
<dbReference type="GO" id="GO:0005886">
    <property type="term" value="C:plasma membrane"/>
    <property type="evidence" value="ECO:0007669"/>
    <property type="project" value="UniProtKB-SubCell"/>
</dbReference>
<feature type="transmembrane region" description="Helical" evidence="6">
    <location>
        <begin position="110"/>
        <end position="127"/>
    </location>
</feature>
<evidence type="ECO:0000256" key="2">
    <source>
        <dbReference type="ARBA" id="ARBA00022475"/>
    </source>
</evidence>
<keyword evidence="3 6" id="KW-0812">Transmembrane</keyword>
<dbReference type="Proteomes" id="UP000479043">
    <property type="component" value="Unassembled WGS sequence"/>
</dbReference>
<keyword evidence="8" id="KW-1185">Reference proteome</keyword>
<feature type="transmembrane region" description="Helical" evidence="6">
    <location>
        <begin position="43"/>
        <end position="64"/>
    </location>
</feature>
<evidence type="ECO:0000256" key="6">
    <source>
        <dbReference type="SAM" id="Phobius"/>
    </source>
</evidence>
<feature type="transmembrane region" description="Helical" evidence="6">
    <location>
        <begin position="180"/>
        <end position="197"/>
    </location>
</feature>
<feature type="transmembrane region" description="Helical" evidence="6">
    <location>
        <begin position="71"/>
        <end position="90"/>
    </location>
</feature>
<keyword evidence="5 6" id="KW-0472">Membrane</keyword>
<dbReference type="PANTHER" id="PTHR30086:SF20">
    <property type="entry name" value="ARGININE EXPORTER PROTEIN ARGO-RELATED"/>
    <property type="match status" value="1"/>
</dbReference>
<reference evidence="7 8" key="1">
    <citation type="submission" date="2020-01" db="EMBL/GenBank/DDBJ databases">
        <authorList>
            <person name="Chen S."/>
        </authorList>
    </citation>
    <scope>NUCLEOTIDE SEQUENCE [LARGE SCALE GENOMIC DNA]</scope>
    <source>
        <strain evidence="7 8">GS-10</strain>
    </source>
</reference>
<evidence type="ECO:0000313" key="8">
    <source>
        <dbReference type="Proteomes" id="UP000479043"/>
    </source>
</evidence>
<proteinExistence type="predicted"/>
<accession>A0A6L8LJQ3</accession>
<name>A0A6L8LJQ3_9RHOB</name>
<sequence>MIDLTVALIVFLFPLAYSPGPGNMFFAANGARFGLRATLPAHVGYHIATWIITVAIGLGFAAALERFPAVFVWLKWAGSAYVLYLAWRFFRAGAIEADGAARPASFADGVILLVLNPKAYAIIILMFSQFLDLTRPQGIAVVGWIATVFTLNNLVAFLTWTAIGNRIAALFRSQTSARRLNTGFGLILAGVALWMMSG</sequence>
<keyword evidence="2" id="KW-1003">Cell membrane</keyword>
<dbReference type="AlphaFoldDB" id="A0A6L8LJQ3"/>
<dbReference type="Pfam" id="PF01810">
    <property type="entry name" value="LysE"/>
    <property type="match status" value="1"/>
</dbReference>
<dbReference type="RefSeq" id="WP_160972403.1">
    <property type="nucleotide sequence ID" value="NZ_WWEN01000002.1"/>
</dbReference>
<dbReference type="GO" id="GO:0015171">
    <property type="term" value="F:amino acid transmembrane transporter activity"/>
    <property type="evidence" value="ECO:0007669"/>
    <property type="project" value="TreeGrafter"/>
</dbReference>
<dbReference type="PANTHER" id="PTHR30086">
    <property type="entry name" value="ARGININE EXPORTER PROTEIN ARGO"/>
    <property type="match status" value="1"/>
</dbReference>
<evidence type="ECO:0000256" key="3">
    <source>
        <dbReference type="ARBA" id="ARBA00022692"/>
    </source>
</evidence>